<evidence type="ECO:0000256" key="2">
    <source>
        <dbReference type="ARBA" id="ARBA00023015"/>
    </source>
</evidence>
<dbReference type="InterPro" id="IPR013324">
    <property type="entry name" value="RNA_pol_sigma_r3/r4-like"/>
</dbReference>
<dbReference type="OrthoDB" id="9795666at2"/>
<feature type="domain" description="RNA polymerase sigma factor 70 region 4 type 2" evidence="6">
    <location>
        <begin position="113"/>
        <end position="165"/>
    </location>
</feature>
<protein>
    <submittedName>
        <fullName evidence="7">Sigma-70 family RNA polymerase sigma factor</fullName>
    </submittedName>
</protein>
<dbReference type="InterPro" id="IPR014284">
    <property type="entry name" value="RNA_pol_sigma-70_dom"/>
</dbReference>
<evidence type="ECO:0000256" key="4">
    <source>
        <dbReference type="ARBA" id="ARBA00023163"/>
    </source>
</evidence>
<dbReference type="AlphaFoldDB" id="A0A173S668"/>
<dbReference type="SUPFAM" id="SSF88946">
    <property type="entry name" value="Sigma2 domain of RNA polymerase sigma factors"/>
    <property type="match status" value="1"/>
</dbReference>
<dbReference type="Pfam" id="PF08281">
    <property type="entry name" value="Sigma70_r4_2"/>
    <property type="match status" value="1"/>
</dbReference>
<dbReference type="InterPro" id="IPR039425">
    <property type="entry name" value="RNA_pol_sigma-70-like"/>
</dbReference>
<dbReference type="InterPro" id="IPR013249">
    <property type="entry name" value="RNA_pol_sigma70_r4_t2"/>
</dbReference>
<evidence type="ECO:0000259" key="5">
    <source>
        <dbReference type="Pfam" id="PF04542"/>
    </source>
</evidence>
<evidence type="ECO:0000259" key="6">
    <source>
        <dbReference type="Pfam" id="PF08281"/>
    </source>
</evidence>
<dbReference type="Gene3D" id="1.10.10.10">
    <property type="entry name" value="Winged helix-like DNA-binding domain superfamily/Winged helix DNA-binding domain"/>
    <property type="match status" value="1"/>
</dbReference>
<dbReference type="NCBIfam" id="TIGR02937">
    <property type="entry name" value="sigma70-ECF"/>
    <property type="match status" value="1"/>
</dbReference>
<dbReference type="PANTHER" id="PTHR43133">
    <property type="entry name" value="RNA POLYMERASE ECF-TYPE SIGMA FACTO"/>
    <property type="match status" value="1"/>
</dbReference>
<dbReference type="Proteomes" id="UP000487649">
    <property type="component" value="Unassembled WGS sequence"/>
</dbReference>
<organism evidence="7 8">
    <name type="scientific">Turicibacter sanguinis</name>
    <dbReference type="NCBI Taxonomy" id="154288"/>
    <lineage>
        <taxon>Bacteria</taxon>
        <taxon>Bacillati</taxon>
        <taxon>Bacillota</taxon>
        <taxon>Erysipelotrichia</taxon>
        <taxon>Erysipelotrichales</taxon>
        <taxon>Turicibacteraceae</taxon>
        <taxon>Turicibacter</taxon>
    </lineage>
</organism>
<evidence type="ECO:0000256" key="3">
    <source>
        <dbReference type="ARBA" id="ARBA00023082"/>
    </source>
</evidence>
<keyword evidence="3" id="KW-0731">Sigma factor</keyword>
<dbReference type="GO" id="GO:0006352">
    <property type="term" value="P:DNA-templated transcription initiation"/>
    <property type="evidence" value="ECO:0007669"/>
    <property type="project" value="InterPro"/>
</dbReference>
<reference evidence="7 8" key="1">
    <citation type="journal article" date="2019" name="Nat. Med.">
        <title>A library of human gut bacterial isolates paired with longitudinal multiomics data enables mechanistic microbiome research.</title>
        <authorList>
            <person name="Poyet M."/>
            <person name="Groussin M."/>
            <person name="Gibbons S.M."/>
            <person name="Avila-Pacheco J."/>
            <person name="Jiang X."/>
            <person name="Kearney S.M."/>
            <person name="Perrotta A.R."/>
            <person name="Berdy B."/>
            <person name="Zhao S."/>
            <person name="Lieberman T.D."/>
            <person name="Swanson P.K."/>
            <person name="Smith M."/>
            <person name="Roesemann S."/>
            <person name="Alexander J.E."/>
            <person name="Rich S.A."/>
            <person name="Livny J."/>
            <person name="Vlamakis H."/>
            <person name="Clish C."/>
            <person name="Bullock K."/>
            <person name="Deik A."/>
            <person name="Scott J."/>
            <person name="Pierce K.A."/>
            <person name="Xavier R.J."/>
            <person name="Alm E.J."/>
        </authorList>
    </citation>
    <scope>NUCLEOTIDE SEQUENCE [LARGE SCALE GENOMIC DNA]</scope>
    <source>
        <strain evidence="7 8">BIOML-A198</strain>
    </source>
</reference>
<proteinExistence type="inferred from homology"/>
<keyword evidence="2" id="KW-0805">Transcription regulation</keyword>
<comment type="similarity">
    <text evidence="1">Belongs to the sigma-70 factor family. ECF subfamily.</text>
</comment>
<dbReference type="GO" id="GO:0016987">
    <property type="term" value="F:sigma factor activity"/>
    <property type="evidence" value="ECO:0007669"/>
    <property type="project" value="UniProtKB-KW"/>
</dbReference>
<evidence type="ECO:0000256" key="1">
    <source>
        <dbReference type="ARBA" id="ARBA00010641"/>
    </source>
</evidence>
<name>A0A173S668_9FIRM</name>
<comment type="caution">
    <text evidence="7">The sequence shown here is derived from an EMBL/GenBank/DDBJ whole genome shotgun (WGS) entry which is preliminary data.</text>
</comment>
<accession>A0A173S668</accession>
<evidence type="ECO:0000313" key="7">
    <source>
        <dbReference type="EMBL" id="MTK22064.1"/>
    </source>
</evidence>
<dbReference type="Pfam" id="PF04542">
    <property type="entry name" value="Sigma70_r2"/>
    <property type="match status" value="1"/>
</dbReference>
<dbReference type="RefSeq" id="WP_006785909.1">
    <property type="nucleotide sequence ID" value="NZ_CABJBH010000002.1"/>
</dbReference>
<keyword evidence="4" id="KW-0804">Transcription</keyword>
<gene>
    <name evidence="7" type="ORF">GMA92_11630</name>
</gene>
<dbReference type="EMBL" id="WMQE01000029">
    <property type="protein sequence ID" value="MTK22064.1"/>
    <property type="molecule type" value="Genomic_DNA"/>
</dbReference>
<dbReference type="SUPFAM" id="SSF88659">
    <property type="entry name" value="Sigma3 and sigma4 domains of RNA polymerase sigma factors"/>
    <property type="match status" value="1"/>
</dbReference>
<dbReference type="Gene3D" id="1.10.1740.10">
    <property type="match status" value="1"/>
</dbReference>
<dbReference type="InterPro" id="IPR036388">
    <property type="entry name" value="WH-like_DNA-bd_sf"/>
</dbReference>
<dbReference type="GO" id="GO:0003677">
    <property type="term" value="F:DNA binding"/>
    <property type="evidence" value="ECO:0007669"/>
    <property type="project" value="InterPro"/>
</dbReference>
<feature type="domain" description="RNA polymerase sigma-70 region 2" evidence="5">
    <location>
        <begin position="16"/>
        <end position="82"/>
    </location>
</feature>
<dbReference type="InterPro" id="IPR013325">
    <property type="entry name" value="RNA_pol_sigma_r2"/>
</dbReference>
<evidence type="ECO:0000313" key="8">
    <source>
        <dbReference type="Proteomes" id="UP000487649"/>
    </source>
</evidence>
<dbReference type="CDD" id="cd06171">
    <property type="entry name" value="Sigma70_r4"/>
    <property type="match status" value="1"/>
</dbReference>
<sequence length="178" mass="21491">MKKDTYQSAQMVVERLIEDYGQDVLKIAYLYVKDQQLAEDIFQEVFYKVMKNYHKFEHLSSEKTWLIRITINTCKDLLRTSWLRRVTTFGTLEEQNQTQYEQPFDMTQSESNNELYEMIMKLPQRYKEVILLFYYEDFSYDEMAKILNIPKGTVQSRLARGREKLKKMMEERGEISGR</sequence>
<dbReference type="PANTHER" id="PTHR43133:SF60">
    <property type="entry name" value="RNA POLYMERASE SIGMA FACTOR SIGV"/>
    <property type="match status" value="1"/>
</dbReference>
<dbReference type="InterPro" id="IPR007627">
    <property type="entry name" value="RNA_pol_sigma70_r2"/>
</dbReference>
<dbReference type="GeneID" id="60058305"/>